<evidence type="ECO:0000313" key="4">
    <source>
        <dbReference type="Proteomes" id="UP001219934"/>
    </source>
</evidence>
<protein>
    <submittedName>
        <fullName evidence="3">Uncharacterized protein</fullName>
    </submittedName>
</protein>
<sequence length="107" mass="11439">ISDRASSRGHTHSSGTVSAILVSLLLLCVLAGLGYYVFKHKTDAFRFHYFRNEDEDGAAGGRMKPALVSIANPLYSGSRAFSEPFGDAGPSEPAQPDEPPQILDLSS</sequence>
<keyword evidence="2" id="KW-0472">Membrane</keyword>
<evidence type="ECO:0000256" key="2">
    <source>
        <dbReference type="SAM" id="Phobius"/>
    </source>
</evidence>
<dbReference type="AlphaFoldDB" id="A0AAD6BAX0"/>
<dbReference type="Proteomes" id="UP001219934">
    <property type="component" value="Unassembled WGS sequence"/>
</dbReference>
<organism evidence="3 4">
    <name type="scientific">Pogonophryne albipinna</name>
    <dbReference type="NCBI Taxonomy" id="1090488"/>
    <lineage>
        <taxon>Eukaryota</taxon>
        <taxon>Metazoa</taxon>
        <taxon>Chordata</taxon>
        <taxon>Craniata</taxon>
        <taxon>Vertebrata</taxon>
        <taxon>Euteleostomi</taxon>
        <taxon>Actinopterygii</taxon>
        <taxon>Neopterygii</taxon>
        <taxon>Teleostei</taxon>
        <taxon>Neoteleostei</taxon>
        <taxon>Acanthomorphata</taxon>
        <taxon>Eupercaria</taxon>
        <taxon>Perciformes</taxon>
        <taxon>Notothenioidei</taxon>
        <taxon>Pogonophryne</taxon>
    </lineage>
</organism>
<feature type="transmembrane region" description="Helical" evidence="2">
    <location>
        <begin position="17"/>
        <end position="38"/>
    </location>
</feature>
<evidence type="ECO:0000256" key="1">
    <source>
        <dbReference type="SAM" id="MobiDB-lite"/>
    </source>
</evidence>
<reference evidence="3" key="1">
    <citation type="submission" date="2022-11" db="EMBL/GenBank/DDBJ databases">
        <title>Chromosome-level genome of Pogonophryne albipinna.</title>
        <authorList>
            <person name="Jo E."/>
        </authorList>
    </citation>
    <scope>NUCLEOTIDE SEQUENCE</scope>
    <source>
        <strain evidence="3">SGF0006</strain>
        <tissue evidence="3">Muscle</tissue>
    </source>
</reference>
<dbReference type="EMBL" id="JAPTMU010000007">
    <property type="protein sequence ID" value="KAJ4941282.1"/>
    <property type="molecule type" value="Genomic_DNA"/>
</dbReference>
<proteinExistence type="predicted"/>
<comment type="caution">
    <text evidence="3">The sequence shown here is derived from an EMBL/GenBank/DDBJ whole genome shotgun (WGS) entry which is preliminary data.</text>
</comment>
<keyword evidence="4" id="KW-1185">Reference proteome</keyword>
<feature type="non-terminal residue" evidence="3">
    <location>
        <position position="1"/>
    </location>
</feature>
<keyword evidence="2" id="KW-1133">Transmembrane helix</keyword>
<evidence type="ECO:0000313" key="3">
    <source>
        <dbReference type="EMBL" id="KAJ4941282.1"/>
    </source>
</evidence>
<gene>
    <name evidence="3" type="ORF">JOQ06_027567</name>
</gene>
<keyword evidence="2" id="KW-0812">Transmembrane</keyword>
<feature type="region of interest" description="Disordered" evidence="1">
    <location>
        <begin position="81"/>
        <end position="107"/>
    </location>
</feature>
<name>A0AAD6BAX0_9TELE</name>
<accession>A0AAD6BAX0</accession>